<evidence type="ECO:0000256" key="10">
    <source>
        <dbReference type="SAM" id="MobiDB-lite"/>
    </source>
</evidence>
<feature type="region of interest" description="Disordered" evidence="10">
    <location>
        <begin position="289"/>
        <end position="322"/>
    </location>
</feature>
<dbReference type="InterPro" id="IPR048548">
    <property type="entry name" value="KRR1-like_KH2"/>
</dbReference>
<evidence type="ECO:0000256" key="9">
    <source>
        <dbReference type="ARBA" id="ARBA00032993"/>
    </source>
</evidence>
<feature type="domain" description="K Homology" evidence="11">
    <location>
        <begin position="131"/>
        <end position="191"/>
    </location>
</feature>
<evidence type="ECO:0000256" key="8">
    <source>
        <dbReference type="ARBA" id="ARBA00023274"/>
    </source>
</evidence>
<feature type="region of interest" description="Disordered" evidence="10">
    <location>
        <begin position="1"/>
        <end position="22"/>
    </location>
</feature>
<dbReference type="FunFam" id="3.30.1370.10:FF:000014">
    <property type="entry name" value="KRR1 small subunit processome component"/>
    <property type="match status" value="1"/>
</dbReference>
<dbReference type="Gene3D" id="3.30.1370.10">
    <property type="entry name" value="K Homology domain, type 1"/>
    <property type="match status" value="2"/>
</dbReference>
<dbReference type="Pfam" id="PF21800">
    <property type="entry name" value="KH_KRR1_2nd"/>
    <property type="match status" value="1"/>
</dbReference>
<keyword evidence="6" id="KW-0694">RNA-binding</keyword>
<dbReference type="InterPro" id="IPR041174">
    <property type="entry name" value="KRR1-like_KH1"/>
</dbReference>
<comment type="similarity">
    <text evidence="2">Belongs to the KRR1 family.</text>
</comment>
<keyword evidence="8" id="KW-0687">Ribonucleoprotein</keyword>
<dbReference type="InterPro" id="IPR036612">
    <property type="entry name" value="KH_dom_type_1_sf"/>
</dbReference>
<keyword evidence="4" id="KW-0690">Ribosome biogenesis</keyword>
<dbReference type="SMART" id="SM00322">
    <property type="entry name" value="KH"/>
    <property type="match status" value="1"/>
</dbReference>
<evidence type="ECO:0000256" key="5">
    <source>
        <dbReference type="ARBA" id="ARBA00022552"/>
    </source>
</evidence>
<dbReference type="STRING" id="307972.A0A2G8KEW0"/>
<keyword evidence="13" id="KW-1185">Reference proteome</keyword>
<dbReference type="CDD" id="cd22393">
    <property type="entry name" value="KH-I_KRR1_rpt1"/>
    <property type="match status" value="1"/>
</dbReference>
<dbReference type="EMBL" id="MRZV01000637">
    <property type="protein sequence ID" value="PIK46548.1"/>
    <property type="molecule type" value="Genomic_DNA"/>
</dbReference>
<dbReference type="InterPro" id="IPR048549">
    <property type="entry name" value="KRR1-like_KH2_euk"/>
</dbReference>
<name>A0A2G8KEW0_STIJA</name>
<organism evidence="12 13">
    <name type="scientific">Stichopus japonicus</name>
    <name type="common">Sea cucumber</name>
    <dbReference type="NCBI Taxonomy" id="307972"/>
    <lineage>
        <taxon>Eukaryota</taxon>
        <taxon>Metazoa</taxon>
        <taxon>Echinodermata</taxon>
        <taxon>Eleutherozoa</taxon>
        <taxon>Echinozoa</taxon>
        <taxon>Holothuroidea</taxon>
        <taxon>Aspidochirotacea</taxon>
        <taxon>Aspidochirotida</taxon>
        <taxon>Stichopodidae</taxon>
        <taxon>Apostichopus</taxon>
    </lineage>
</organism>
<dbReference type="AlphaFoldDB" id="A0A2G8KEW0"/>
<protein>
    <recommendedName>
        <fullName evidence="3">KRR1 small subunit processome component homolog</fullName>
    </recommendedName>
    <alternativeName>
        <fullName evidence="9">KRR-R motif-containing protein 1</fullName>
    </alternativeName>
</protein>
<comment type="caution">
    <text evidence="12">The sequence shown here is derived from an EMBL/GenBank/DDBJ whole genome shotgun (WGS) entry which is preliminary data.</text>
</comment>
<dbReference type="FunFam" id="3.30.1370.10:FF:000011">
    <property type="entry name" value="KRR1 small subunit processome component"/>
    <property type="match status" value="1"/>
</dbReference>
<gene>
    <name evidence="12" type="ORF">BSL78_16583</name>
</gene>
<keyword evidence="5" id="KW-0698">rRNA processing</keyword>
<dbReference type="Proteomes" id="UP000230750">
    <property type="component" value="Unassembled WGS sequence"/>
</dbReference>
<proteinExistence type="inferred from homology"/>
<dbReference type="InterPro" id="IPR024166">
    <property type="entry name" value="rRNA_assembly_KRR1"/>
</dbReference>
<dbReference type="PANTHER" id="PTHR12581">
    <property type="entry name" value="HIV-1 REV BINDING PROTEIN 2, 3"/>
    <property type="match status" value="1"/>
</dbReference>
<sequence>MAETKKQQSQKAPLEIPPGWKEPDFTKECNPTGMLEESSFATLFPKYREKYLKECWPLVQKSLSEQGLKAELDMISGSMRVATTRKAWDPYIIIKARDLIKLLARSVPYEQAMRVLEDGISAEIIKIGRLVPNKERFVKRRQRLIGPNGSTLKAIELLTKCYVMVQGNTVSAVGPYRGLKDVLQIVNDCMKNVHPVYNIKTLMLKRELMKNEKLKHESWDRFLPKFKSKNLSKRKQPFKKRVKKEYTPFPPSQPESKVDKELATGEYFMSEKGKVVKDKMMKKVKQAEAEVRRVEKRNEPFIPPEEKPSSSKSEKNKSSTDVDVKQLKAKINKSQRAQVLSAFWESGIGFSAEEEIQTSEVRWGASTSKRIEEVTTRWRDVKRLPGTLSQLGGRGGLVVAPQ</sequence>
<dbReference type="Pfam" id="PF17903">
    <property type="entry name" value="KH_KRR1_1st"/>
    <property type="match status" value="1"/>
</dbReference>
<evidence type="ECO:0000256" key="3">
    <source>
        <dbReference type="ARBA" id="ARBA00020053"/>
    </source>
</evidence>
<evidence type="ECO:0000256" key="2">
    <source>
        <dbReference type="ARBA" id="ARBA00009344"/>
    </source>
</evidence>
<reference evidence="12 13" key="1">
    <citation type="journal article" date="2017" name="PLoS Biol.">
        <title>The sea cucumber genome provides insights into morphological evolution and visceral regeneration.</title>
        <authorList>
            <person name="Zhang X."/>
            <person name="Sun L."/>
            <person name="Yuan J."/>
            <person name="Sun Y."/>
            <person name="Gao Y."/>
            <person name="Zhang L."/>
            <person name="Li S."/>
            <person name="Dai H."/>
            <person name="Hamel J.F."/>
            <person name="Liu C."/>
            <person name="Yu Y."/>
            <person name="Liu S."/>
            <person name="Lin W."/>
            <person name="Guo K."/>
            <person name="Jin S."/>
            <person name="Xu P."/>
            <person name="Storey K.B."/>
            <person name="Huan P."/>
            <person name="Zhang T."/>
            <person name="Zhou Y."/>
            <person name="Zhang J."/>
            <person name="Lin C."/>
            <person name="Li X."/>
            <person name="Xing L."/>
            <person name="Huo D."/>
            <person name="Sun M."/>
            <person name="Wang L."/>
            <person name="Mercier A."/>
            <person name="Li F."/>
            <person name="Yang H."/>
            <person name="Xiang J."/>
        </authorList>
    </citation>
    <scope>NUCLEOTIDE SEQUENCE [LARGE SCALE GENOMIC DNA]</scope>
    <source>
        <strain evidence="12">Shaxun</strain>
        <tissue evidence="12">Muscle</tissue>
    </source>
</reference>
<evidence type="ECO:0000313" key="12">
    <source>
        <dbReference type="EMBL" id="PIK46548.1"/>
    </source>
</evidence>
<evidence type="ECO:0000256" key="1">
    <source>
        <dbReference type="ARBA" id="ARBA00004604"/>
    </source>
</evidence>
<comment type="subcellular location">
    <subcellularLocation>
        <location evidence="1">Nucleus</location>
        <location evidence="1">Nucleolus</location>
    </subcellularLocation>
</comment>
<dbReference type="OrthoDB" id="441223at2759"/>
<keyword evidence="7" id="KW-0539">Nucleus</keyword>
<evidence type="ECO:0000259" key="11">
    <source>
        <dbReference type="SMART" id="SM00322"/>
    </source>
</evidence>
<accession>A0A2G8KEW0</accession>
<evidence type="ECO:0000256" key="6">
    <source>
        <dbReference type="ARBA" id="ARBA00022884"/>
    </source>
</evidence>
<evidence type="ECO:0000313" key="13">
    <source>
        <dbReference type="Proteomes" id="UP000230750"/>
    </source>
</evidence>
<dbReference type="SUPFAM" id="SSF54791">
    <property type="entry name" value="Eukaryotic type KH-domain (KH-domain type I)"/>
    <property type="match status" value="1"/>
</dbReference>
<dbReference type="CDD" id="cd22394">
    <property type="entry name" value="KH-I_KRR1_rpt2"/>
    <property type="match status" value="1"/>
</dbReference>
<dbReference type="PANTHER" id="PTHR12581:SF0">
    <property type="entry name" value="KRR1 SMALL SUBUNIT PROCESSOME COMPONENT HOMOLOG"/>
    <property type="match status" value="1"/>
</dbReference>
<dbReference type="InterPro" id="IPR048550">
    <property type="entry name" value="KRR1-like_KH1_euk"/>
</dbReference>
<dbReference type="GO" id="GO:0003723">
    <property type="term" value="F:RNA binding"/>
    <property type="evidence" value="ECO:0007669"/>
    <property type="project" value="UniProtKB-KW"/>
</dbReference>
<evidence type="ECO:0000256" key="4">
    <source>
        <dbReference type="ARBA" id="ARBA00022517"/>
    </source>
</evidence>
<dbReference type="GO" id="GO:0006364">
    <property type="term" value="P:rRNA processing"/>
    <property type="evidence" value="ECO:0007669"/>
    <property type="project" value="UniProtKB-KW"/>
</dbReference>
<evidence type="ECO:0000256" key="7">
    <source>
        <dbReference type="ARBA" id="ARBA00023242"/>
    </source>
</evidence>
<dbReference type="InterPro" id="IPR004087">
    <property type="entry name" value="KH_dom"/>
</dbReference>
<dbReference type="GO" id="GO:0032040">
    <property type="term" value="C:small-subunit processome"/>
    <property type="evidence" value="ECO:0007669"/>
    <property type="project" value="TreeGrafter"/>
</dbReference>